<reference evidence="3 4" key="1">
    <citation type="submission" date="2019-02" db="EMBL/GenBank/DDBJ databases">
        <title>Deep-cultivation of Planctomycetes and their phenomic and genomic characterization uncovers novel biology.</title>
        <authorList>
            <person name="Wiegand S."/>
            <person name="Jogler M."/>
            <person name="Boedeker C."/>
            <person name="Pinto D."/>
            <person name="Vollmers J."/>
            <person name="Rivas-Marin E."/>
            <person name="Kohn T."/>
            <person name="Peeters S.H."/>
            <person name="Heuer A."/>
            <person name="Rast P."/>
            <person name="Oberbeckmann S."/>
            <person name="Bunk B."/>
            <person name="Jeske O."/>
            <person name="Meyerdierks A."/>
            <person name="Storesund J.E."/>
            <person name="Kallscheuer N."/>
            <person name="Luecker S."/>
            <person name="Lage O.M."/>
            <person name="Pohl T."/>
            <person name="Merkel B.J."/>
            <person name="Hornburger P."/>
            <person name="Mueller R.-W."/>
            <person name="Bruemmer F."/>
            <person name="Labrenz M."/>
            <person name="Spormann A.M."/>
            <person name="Op den Camp H."/>
            <person name="Overmann J."/>
            <person name="Amann R."/>
            <person name="Jetten M.S.M."/>
            <person name="Mascher T."/>
            <person name="Medema M.H."/>
            <person name="Devos D.P."/>
            <person name="Kaster A.-K."/>
            <person name="Ovreas L."/>
            <person name="Rohde M."/>
            <person name="Galperin M.Y."/>
            <person name="Jogler C."/>
        </authorList>
    </citation>
    <scope>NUCLEOTIDE SEQUENCE [LARGE SCALE GENOMIC DNA]</scope>
    <source>
        <strain evidence="3 4">Mal52</strain>
    </source>
</reference>
<dbReference type="EMBL" id="CP036276">
    <property type="protein sequence ID" value="QDU46677.1"/>
    <property type="molecule type" value="Genomic_DNA"/>
</dbReference>
<protein>
    <recommendedName>
        <fullName evidence="2">Heparan-alpha-glucosaminide N-acetyltransferase catalytic domain-containing protein</fullName>
    </recommendedName>
</protein>
<feature type="domain" description="Heparan-alpha-glucosaminide N-acetyltransferase catalytic" evidence="2">
    <location>
        <begin position="20"/>
        <end position="109"/>
    </location>
</feature>
<feature type="transmembrane region" description="Helical" evidence="1">
    <location>
        <begin position="95"/>
        <end position="113"/>
    </location>
</feature>
<dbReference type="Proteomes" id="UP000319383">
    <property type="component" value="Chromosome"/>
</dbReference>
<keyword evidence="4" id="KW-1185">Reference proteome</keyword>
<keyword evidence="1" id="KW-1133">Transmembrane helix</keyword>
<feature type="transmembrane region" description="Helical" evidence="1">
    <location>
        <begin position="190"/>
        <end position="207"/>
    </location>
</feature>
<dbReference type="Pfam" id="PF07786">
    <property type="entry name" value="HGSNAT_cat"/>
    <property type="match status" value="1"/>
</dbReference>
<feature type="transmembrane region" description="Helical" evidence="1">
    <location>
        <begin position="56"/>
        <end position="75"/>
    </location>
</feature>
<evidence type="ECO:0000259" key="2">
    <source>
        <dbReference type="Pfam" id="PF07786"/>
    </source>
</evidence>
<dbReference type="RefSeq" id="WP_145379167.1">
    <property type="nucleotide sequence ID" value="NZ_CP036276.1"/>
</dbReference>
<accession>A0A517ZW19</accession>
<feature type="transmembrane region" description="Helical" evidence="1">
    <location>
        <begin position="284"/>
        <end position="307"/>
    </location>
</feature>
<dbReference type="AlphaFoldDB" id="A0A517ZW19"/>
<keyword evidence="1" id="KW-0812">Transmembrane</keyword>
<keyword evidence="1" id="KW-0472">Membrane</keyword>
<evidence type="ECO:0000313" key="3">
    <source>
        <dbReference type="EMBL" id="QDU46677.1"/>
    </source>
</evidence>
<evidence type="ECO:0000256" key="1">
    <source>
        <dbReference type="SAM" id="Phobius"/>
    </source>
</evidence>
<name>A0A517ZW19_9PLAN</name>
<dbReference type="PANTHER" id="PTHR31061">
    <property type="entry name" value="LD22376P"/>
    <property type="match status" value="1"/>
</dbReference>
<sequence length="481" mass="54224">MTTQQTTTGNATPALSPDGRIYSIDQFRGYTVLGMFVVNYLGHYRCHYNFHHNDYFLSYADTIMPSFMFAVGISFRLTILKRLAGGAYLKTYWSYLKRCIALCLISMAMYGIGQDFDSYQEFFTDPTSDEIAQAEWDQFVAGDAEATIPPHFKDQWWLLAKLIAKSYLWETLAVIGITQLFVLPFANLRFWYRFVVLIVLGAAHVALSEWFNWQFFYGYTIDGSYVDLPSGLNNWMGEIWGTGSNRSWDGGICGILTWSVAMLAGTLCYDLMAGNSSSQTIKNLLRWGVLFLIAGYAMSCLSCLYDLPADPDSTTQYVPAAADKRITNSRGKAKGGMRAQLAASPVIPDWRAAQGRSFTSFFAEPPFVARPENRLVNYWMMQKRFASLPYVVFVSGLAFVLLALFVVITDIGGIQIGVFRTFGMNPLAAYVLHKLVLMNVVFHVVPKNSAAWLYWSGLFVYLAVVYLLVRGLEKQGVYIRL</sequence>
<feature type="transmembrane region" description="Helical" evidence="1">
    <location>
        <begin position="255"/>
        <end position="272"/>
    </location>
</feature>
<feature type="transmembrane region" description="Helical" evidence="1">
    <location>
        <begin position="451"/>
        <end position="469"/>
    </location>
</feature>
<dbReference type="KEGG" id="sdyn:Mal52_51990"/>
<gene>
    <name evidence="3" type="ORF">Mal52_51990</name>
</gene>
<proteinExistence type="predicted"/>
<feature type="transmembrane region" description="Helical" evidence="1">
    <location>
        <begin position="427"/>
        <end position="445"/>
    </location>
</feature>
<evidence type="ECO:0000313" key="4">
    <source>
        <dbReference type="Proteomes" id="UP000319383"/>
    </source>
</evidence>
<dbReference type="PANTHER" id="PTHR31061:SF24">
    <property type="entry name" value="LD22376P"/>
    <property type="match status" value="1"/>
</dbReference>
<dbReference type="InterPro" id="IPR012429">
    <property type="entry name" value="HGSNAT_cat"/>
</dbReference>
<feature type="transmembrane region" description="Helical" evidence="1">
    <location>
        <begin position="388"/>
        <end position="407"/>
    </location>
</feature>
<organism evidence="3 4">
    <name type="scientific">Symmachiella dynata</name>
    <dbReference type="NCBI Taxonomy" id="2527995"/>
    <lineage>
        <taxon>Bacteria</taxon>
        <taxon>Pseudomonadati</taxon>
        <taxon>Planctomycetota</taxon>
        <taxon>Planctomycetia</taxon>
        <taxon>Planctomycetales</taxon>
        <taxon>Planctomycetaceae</taxon>
        <taxon>Symmachiella</taxon>
    </lineage>
</organism>
<feature type="transmembrane region" description="Helical" evidence="1">
    <location>
        <begin position="27"/>
        <end position="44"/>
    </location>
</feature>
<feature type="transmembrane region" description="Helical" evidence="1">
    <location>
        <begin position="166"/>
        <end position="183"/>
    </location>
</feature>